<feature type="compositionally biased region" description="Polar residues" evidence="1">
    <location>
        <begin position="375"/>
        <end position="394"/>
    </location>
</feature>
<name>A0ABD2SU41_9SOLN</name>
<keyword evidence="3" id="KW-1185">Reference proteome</keyword>
<dbReference type="Pfam" id="PF14223">
    <property type="entry name" value="Retrotran_gag_2"/>
    <property type="match status" value="1"/>
</dbReference>
<gene>
    <name evidence="2" type="ORF">AABB24_021234</name>
</gene>
<reference evidence="2 3" key="1">
    <citation type="submission" date="2024-05" db="EMBL/GenBank/DDBJ databases">
        <title>De novo assembly of an allotetraploid wild potato.</title>
        <authorList>
            <person name="Hosaka A.J."/>
        </authorList>
    </citation>
    <scope>NUCLEOTIDE SEQUENCE [LARGE SCALE GENOMIC DNA]</scope>
    <source>
        <tissue evidence="2">Young leaves</tissue>
    </source>
</reference>
<dbReference type="Proteomes" id="UP001627284">
    <property type="component" value="Unassembled WGS sequence"/>
</dbReference>
<accession>A0ABD2SU41</accession>
<sequence length="405" mass="44898">MELTLLTKNKLGFVDGSIKREGYTVDAEKKQWDRCNAMVPSWLMGNVSKELVSGILFCSNAALVWSDLKERFDKVNMSRIFHLHKAIVTHTQGTSPVSVYYSKLKDLWDEFDSIVPPPSCNCVKSKEYMNSMFRQKLLQFLIGLNDNYSHARSQILMMSEPPTVNQCYAMIIQDESQRELSSDHYNIGGQIDPTALFTNMPGGNSFGNKGSRGPGSGGYDSFQGQGNGKIHRPQRGSYLYCDHCDMKGHSRADCNKLKYCTHCHKHGHLKEVCYQLIGYPASYKEKKIANLVTSDFGTHPHIPGGMTDGYLNPMSQMQQLSGGSTNQMPSVPYIAPNQYNQVLQMLNKPLIHDATAANSTSSSANIAVKSSGQVQLPNGDSAKVTQSGCSQLQGGSIHWESEGDW</sequence>
<organism evidence="2 3">
    <name type="scientific">Solanum stoloniferum</name>
    <dbReference type="NCBI Taxonomy" id="62892"/>
    <lineage>
        <taxon>Eukaryota</taxon>
        <taxon>Viridiplantae</taxon>
        <taxon>Streptophyta</taxon>
        <taxon>Embryophyta</taxon>
        <taxon>Tracheophyta</taxon>
        <taxon>Spermatophyta</taxon>
        <taxon>Magnoliopsida</taxon>
        <taxon>eudicotyledons</taxon>
        <taxon>Gunneridae</taxon>
        <taxon>Pentapetalae</taxon>
        <taxon>asterids</taxon>
        <taxon>lamiids</taxon>
        <taxon>Solanales</taxon>
        <taxon>Solanaceae</taxon>
        <taxon>Solanoideae</taxon>
        <taxon>Solaneae</taxon>
        <taxon>Solanum</taxon>
    </lineage>
</organism>
<proteinExistence type="predicted"/>
<evidence type="ECO:0008006" key="4">
    <source>
        <dbReference type="Google" id="ProtNLM"/>
    </source>
</evidence>
<protein>
    <recommendedName>
        <fullName evidence="4">Retrotransposon gag domain-containing protein</fullName>
    </recommendedName>
</protein>
<evidence type="ECO:0000313" key="2">
    <source>
        <dbReference type="EMBL" id="KAL3347458.1"/>
    </source>
</evidence>
<dbReference type="PANTHER" id="PTHR34222">
    <property type="entry name" value="GAG_PRE-INTEGRS DOMAIN-CONTAINING PROTEIN"/>
    <property type="match status" value="1"/>
</dbReference>
<dbReference type="EMBL" id="JBJKTR010000013">
    <property type="protein sequence ID" value="KAL3347458.1"/>
    <property type="molecule type" value="Genomic_DNA"/>
</dbReference>
<feature type="region of interest" description="Disordered" evidence="1">
    <location>
        <begin position="375"/>
        <end position="405"/>
    </location>
</feature>
<evidence type="ECO:0000256" key="1">
    <source>
        <dbReference type="SAM" id="MobiDB-lite"/>
    </source>
</evidence>
<comment type="caution">
    <text evidence="2">The sequence shown here is derived from an EMBL/GenBank/DDBJ whole genome shotgun (WGS) entry which is preliminary data.</text>
</comment>
<evidence type="ECO:0000313" key="3">
    <source>
        <dbReference type="Proteomes" id="UP001627284"/>
    </source>
</evidence>
<dbReference type="PANTHER" id="PTHR34222:SF97">
    <property type="entry name" value="CATALYTIC REGION, PUTATIVE-RELATED"/>
    <property type="match status" value="1"/>
</dbReference>
<dbReference type="AlphaFoldDB" id="A0ABD2SU41"/>